<evidence type="ECO:0000313" key="1">
    <source>
        <dbReference type="EMBL" id="ORX58231.1"/>
    </source>
</evidence>
<gene>
    <name evidence="1" type="ORF">DM01DRAFT_1333891</name>
</gene>
<organism evidence="1 2">
    <name type="scientific">Hesseltinella vesiculosa</name>
    <dbReference type="NCBI Taxonomy" id="101127"/>
    <lineage>
        <taxon>Eukaryota</taxon>
        <taxon>Fungi</taxon>
        <taxon>Fungi incertae sedis</taxon>
        <taxon>Mucoromycota</taxon>
        <taxon>Mucoromycotina</taxon>
        <taxon>Mucoromycetes</taxon>
        <taxon>Mucorales</taxon>
        <taxon>Cunninghamellaceae</taxon>
        <taxon>Hesseltinella</taxon>
    </lineage>
</organism>
<dbReference type="Pfam" id="PF20935">
    <property type="entry name" value="DUF6847"/>
    <property type="match status" value="1"/>
</dbReference>
<keyword evidence="2" id="KW-1185">Reference proteome</keyword>
<comment type="caution">
    <text evidence="1">The sequence shown here is derived from an EMBL/GenBank/DDBJ whole genome shotgun (WGS) entry which is preliminary data.</text>
</comment>
<dbReference type="CDD" id="cd12208">
    <property type="entry name" value="DIP1984-like"/>
    <property type="match status" value="1"/>
</dbReference>
<dbReference type="Gene3D" id="6.10.320.10">
    <property type="match status" value="1"/>
</dbReference>
<sequence length="151" mass="16920">MKLAEALVYRSDLDTAINQLKERLVQNSIIQDGTNPAEAPEALFEELDSKMKIYEDLVVRINSSNLTVKTESGLTLTHAIAKRDSLQRLHGILNAVCNNANNLTDRYSRSEILKVSTVDIPSLRKKIDGIAKERRGIECEIQAANWTNELV</sequence>
<dbReference type="EMBL" id="MCGT01000007">
    <property type="protein sequence ID" value="ORX58231.1"/>
    <property type="molecule type" value="Genomic_DNA"/>
</dbReference>
<dbReference type="Proteomes" id="UP000242146">
    <property type="component" value="Unassembled WGS sequence"/>
</dbReference>
<reference evidence="1 2" key="1">
    <citation type="submission" date="2016-07" db="EMBL/GenBank/DDBJ databases">
        <title>Pervasive Adenine N6-methylation of Active Genes in Fungi.</title>
        <authorList>
            <consortium name="DOE Joint Genome Institute"/>
            <person name="Mondo S.J."/>
            <person name="Dannebaum R.O."/>
            <person name="Kuo R.C."/>
            <person name="Labutti K."/>
            <person name="Haridas S."/>
            <person name="Kuo A."/>
            <person name="Salamov A."/>
            <person name="Ahrendt S.R."/>
            <person name="Lipzen A."/>
            <person name="Sullivan W."/>
            <person name="Andreopoulos W.B."/>
            <person name="Clum A."/>
            <person name="Lindquist E."/>
            <person name="Daum C."/>
            <person name="Ramamoorthy G.K."/>
            <person name="Gryganskyi A."/>
            <person name="Culley D."/>
            <person name="Magnuson J.K."/>
            <person name="James T.Y."/>
            <person name="O'Malley M.A."/>
            <person name="Stajich J.E."/>
            <person name="Spatafora J.W."/>
            <person name="Visel A."/>
            <person name="Grigoriev I.V."/>
        </authorList>
    </citation>
    <scope>NUCLEOTIDE SEQUENCE [LARGE SCALE GENOMIC DNA]</scope>
    <source>
        <strain evidence="1 2">NRRL 3301</strain>
    </source>
</reference>
<dbReference type="AlphaFoldDB" id="A0A1X2GNZ1"/>
<name>A0A1X2GNZ1_9FUNG</name>
<accession>A0A1X2GNZ1</accession>
<evidence type="ECO:0000313" key="2">
    <source>
        <dbReference type="Proteomes" id="UP000242146"/>
    </source>
</evidence>
<proteinExistence type="predicted"/>
<dbReference type="InterPro" id="IPR047741">
    <property type="entry name" value="DIP1984-like"/>
</dbReference>
<protein>
    <submittedName>
        <fullName evidence="1">Septicolysin</fullName>
    </submittedName>
</protein>
<dbReference type="OrthoDB" id="4009151at2759"/>
<dbReference type="NCBIfam" id="NF038048">
    <property type="entry name" value="DIP1984_fam"/>
    <property type="match status" value="1"/>
</dbReference>